<gene>
    <name evidence="3" type="ORF">ACELLULO517_11530</name>
</gene>
<comment type="caution">
    <text evidence="3">The sequence shown here is derived from an EMBL/GenBank/DDBJ whole genome shotgun (WGS) entry which is preliminary data.</text>
</comment>
<keyword evidence="4" id="KW-1185">Reference proteome</keyword>
<protein>
    <submittedName>
        <fullName evidence="3">Zinc-ribbon domain-containing protein</fullName>
    </submittedName>
</protein>
<evidence type="ECO:0000259" key="2">
    <source>
        <dbReference type="Pfam" id="PF13717"/>
    </source>
</evidence>
<evidence type="ECO:0000313" key="4">
    <source>
        <dbReference type="Proteomes" id="UP000721844"/>
    </source>
</evidence>
<dbReference type="Pfam" id="PF13717">
    <property type="entry name" value="Zn_ribbon_4"/>
    <property type="match status" value="1"/>
</dbReference>
<keyword evidence="1" id="KW-0472">Membrane</keyword>
<evidence type="ECO:0000313" key="3">
    <source>
        <dbReference type="EMBL" id="MCB8880867.1"/>
    </source>
</evidence>
<dbReference type="NCBIfam" id="TIGR02098">
    <property type="entry name" value="MJ0042_CXXC"/>
    <property type="match status" value="1"/>
</dbReference>
<dbReference type="AlphaFoldDB" id="A0A963Z0Z0"/>
<organism evidence="3 4">
    <name type="scientific">Acidisoma cellulosilyticum</name>
    <dbReference type="NCBI Taxonomy" id="2802395"/>
    <lineage>
        <taxon>Bacteria</taxon>
        <taxon>Pseudomonadati</taxon>
        <taxon>Pseudomonadota</taxon>
        <taxon>Alphaproteobacteria</taxon>
        <taxon>Acetobacterales</taxon>
        <taxon>Acidocellaceae</taxon>
        <taxon>Acidisoma</taxon>
    </lineage>
</organism>
<name>A0A963Z0Z0_9PROT</name>
<evidence type="ECO:0000256" key="1">
    <source>
        <dbReference type="SAM" id="Phobius"/>
    </source>
</evidence>
<feature type="transmembrane region" description="Helical" evidence="1">
    <location>
        <begin position="177"/>
        <end position="194"/>
    </location>
</feature>
<reference evidence="3 4" key="1">
    <citation type="journal article" date="2021" name="Microorganisms">
        <title>Acidisoma silvae sp. nov. and Acidisomacellulosilytica sp. nov., Two Acidophilic Bacteria Isolated from Decaying Wood, Hydrolyzing Cellulose and Producing Poly-3-hydroxybutyrate.</title>
        <authorList>
            <person name="Mieszkin S."/>
            <person name="Pouder E."/>
            <person name="Uroz S."/>
            <person name="Simon-Colin C."/>
            <person name="Alain K."/>
        </authorList>
    </citation>
    <scope>NUCLEOTIDE SEQUENCE [LARGE SCALE GENOMIC DNA]</scope>
    <source>
        <strain evidence="3 4">HW T5.17</strain>
    </source>
</reference>
<sequence length="214" mass="22665">MRLVCRECSAAYEAPESLFGPQPREVRCNRCGYQWTVVRPASPSDTSAAPAPMPMPVPIPTTLAQPDVAANPPATPPAMPAMPAPAVAPTAAVMLPPDTARLADTLAPPPASPPAPAAAQAAEPIGSTRALLADLEPAFDETDRPDSEERRLSHELSFGETEYYPAARKHRSTRGRIWLILLIVIVIIIAAILFKPQLVNAIPALDGLYAAVGL</sequence>
<keyword evidence="1" id="KW-1133">Transmembrane helix</keyword>
<keyword evidence="1" id="KW-0812">Transmembrane</keyword>
<dbReference type="InterPro" id="IPR011723">
    <property type="entry name" value="Znf/thioredoxin_put"/>
</dbReference>
<accession>A0A963Z0Z0</accession>
<dbReference type="Proteomes" id="UP000721844">
    <property type="component" value="Unassembled WGS sequence"/>
</dbReference>
<dbReference type="EMBL" id="JAESVA010000003">
    <property type="protein sequence ID" value="MCB8880867.1"/>
    <property type="molecule type" value="Genomic_DNA"/>
</dbReference>
<proteinExistence type="predicted"/>
<feature type="domain" description="Zinc finger/thioredoxin putative" evidence="2">
    <location>
        <begin position="1"/>
        <end position="36"/>
    </location>
</feature>
<dbReference type="RefSeq" id="WP_227307514.1">
    <property type="nucleotide sequence ID" value="NZ_JAESVA010000003.1"/>
</dbReference>